<dbReference type="EMBL" id="JAMZMK010004265">
    <property type="protein sequence ID" value="KAI7754164.1"/>
    <property type="molecule type" value="Genomic_DNA"/>
</dbReference>
<organism evidence="2 3">
    <name type="scientific">Ambrosia artemisiifolia</name>
    <name type="common">Common ragweed</name>
    <dbReference type="NCBI Taxonomy" id="4212"/>
    <lineage>
        <taxon>Eukaryota</taxon>
        <taxon>Viridiplantae</taxon>
        <taxon>Streptophyta</taxon>
        <taxon>Embryophyta</taxon>
        <taxon>Tracheophyta</taxon>
        <taxon>Spermatophyta</taxon>
        <taxon>Magnoliopsida</taxon>
        <taxon>eudicotyledons</taxon>
        <taxon>Gunneridae</taxon>
        <taxon>Pentapetalae</taxon>
        <taxon>asterids</taxon>
        <taxon>campanulids</taxon>
        <taxon>Asterales</taxon>
        <taxon>Asteraceae</taxon>
        <taxon>Asteroideae</taxon>
        <taxon>Heliantheae alliance</taxon>
        <taxon>Heliantheae</taxon>
        <taxon>Ambrosia</taxon>
    </lineage>
</organism>
<protein>
    <submittedName>
        <fullName evidence="2">Uncharacterized protein</fullName>
    </submittedName>
</protein>
<comment type="caution">
    <text evidence="2">The sequence shown here is derived from an EMBL/GenBank/DDBJ whole genome shotgun (WGS) entry which is preliminary data.</text>
</comment>
<evidence type="ECO:0000313" key="2">
    <source>
        <dbReference type="EMBL" id="KAI7754164.1"/>
    </source>
</evidence>
<sequence>MNESVWNRAEYTVSKRRQRKHEQPEFSVREKTRQSDYRRRRRHHRPYSPCRQIVDGCVDCRGYTHNHRSLFMSQCFQFPTCGYEKKSITDAPDLLYKCVSCCKE</sequence>
<dbReference type="AlphaFoldDB" id="A0AAD5GUZ1"/>
<dbReference type="Proteomes" id="UP001206925">
    <property type="component" value="Unassembled WGS sequence"/>
</dbReference>
<reference evidence="2" key="1">
    <citation type="submission" date="2022-06" db="EMBL/GenBank/DDBJ databases">
        <title>Uncovering the hologenomic basis of an extraordinary plant invasion.</title>
        <authorList>
            <person name="Bieker V.C."/>
            <person name="Martin M.D."/>
            <person name="Gilbert T."/>
            <person name="Hodgins K."/>
            <person name="Battlay P."/>
            <person name="Petersen B."/>
            <person name="Wilson J."/>
        </authorList>
    </citation>
    <scope>NUCLEOTIDE SEQUENCE</scope>
    <source>
        <strain evidence="2">AA19_3_7</strain>
        <tissue evidence="2">Leaf</tissue>
    </source>
</reference>
<feature type="compositionally biased region" description="Basic and acidic residues" evidence="1">
    <location>
        <begin position="21"/>
        <end position="37"/>
    </location>
</feature>
<proteinExistence type="predicted"/>
<feature type="region of interest" description="Disordered" evidence="1">
    <location>
        <begin position="1"/>
        <end position="44"/>
    </location>
</feature>
<keyword evidence="3" id="KW-1185">Reference proteome</keyword>
<gene>
    <name evidence="2" type="ORF">M8C21_005110</name>
</gene>
<evidence type="ECO:0000313" key="3">
    <source>
        <dbReference type="Proteomes" id="UP001206925"/>
    </source>
</evidence>
<evidence type="ECO:0000256" key="1">
    <source>
        <dbReference type="SAM" id="MobiDB-lite"/>
    </source>
</evidence>
<name>A0AAD5GUZ1_AMBAR</name>
<accession>A0AAD5GUZ1</accession>